<keyword evidence="10" id="KW-1185">Reference proteome</keyword>
<dbReference type="PANTHER" id="PTHR46383">
    <property type="entry name" value="ASPARTATE AMINOTRANSFERASE"/>
    <property type="match status" value="1"/>
</dbReference>
<evidence type="ECO:0000256" key="5">
    <source>
        <dbReference type="ARBA" id="ARBA00022898"/>
    </source>
</evidence>
<evidence type="ECO:0000256" key="6">
    <source>
        <dbReference type="ARBA" id="ARBA00049185"/>
    </source>
</evidence>
<dbReference type="GO" id="GO:0030170">
    <property type="term" value="F:pyridoxal phosphate binding"/>
    <property type="evidence" value="ECO:0007669"/>
    <property type="project" value="InterPro"/>
</dbReference>
<name>A0A560FW55_9PROT</name>
<dbReference type="InterPro" id="IPR004839">
    <property type="entry name" value="Aminotransferase_I/II_large"/>
</dbReference>
<dbReference type="CDD" id="cd00609">
    <property type="entry name" value="AAT_like"/>
    <property type="match status" value="1"/>
</dbReference>
<dbReference type="Pfam" id="PF00155">
    <property type="entry name" value="Aminotran_1_2"/>
    <property type="match status" value="1"/>
</dbReference>
<evidence type="ECO:0000259" key="8">
    <source>
        <dbReference type="Pfam" id="PF00155"/>
    </source>
</evidence>
<dbReference type="PANTHER" id="PTHR46383:SF2">
    <property type="entry name" value="AMINOTRANSFERASE"/>
    <property type="match status" value="1"/>
</dbReference>
<dbReference type="Gene3D" id="3.40.640.10">
    <property type="entry name" value="Type I PLP-dependent aspartate aminotransferase-like (Major domain)"/>
    <property type="match status" value="1"/>
</dbReference>
<evidence type="ECO:0000256" key="4">
    <source>
        <dbReference type="ARBA" id="ARBA00022679"/>
    </source>
</evidence>
<comment type="similarity">
    <text evidence="2 7">Belongs to the class-I pyridoxal-phosphate-dependent aminotransferase family.</text>
</comment>
<evidence type="ECO:0000313" key="9">
    <source>
        <dbReference type="EMBL" id="TWB25819.1"/>
    </source>
</evidence>
<evidence type="ECO:0000256" key="2">
    <source>
        <dbReference type="ARBA" id="ARBA00007441"/>
    </source>
</evidence>
<organism evidence="9 10">
    <name type="scientific">Nitrospirillum amazonense</name>
    <dbReference type="NCBI Taxonomy" id="28077"/>
    <lineage>
        <taxon>Bacteria</taxon>
        <taxon>Pseudomonadati</taxon>
        <taxon>Pseudomonadota</taxon>
        <taxon>Alphaproteobacteria</taxon>
        <taxon>Rhodospirillales</taxon>
        <taxon>Azospirillaceae</taxon>
        <taxon>Nitrospirillum</taxon>
    </lineage>
</organism>
<comment type="caution">
    <text evidence="9">The sequence shown here is derived from an EMBL/GenBank/DDBJ whole genome shotgun (WGS) entry which is preliminary data.</text>
</comment>
<gene>
    <name evidence="9" type="ORF">FBZ88_109218</name>
</gene>
<comment type="cofactor">
    <cofactor evidence="1 7">
        <name>pyridoxal 5'-phosphate</name>
        <dbReference type="ChEBI" id="CHEBI:597326"/>
    </cofactor>
</comment>
<keyword evidence="5" id="KW-0663">Pyridoxal phosphate</keyword>
<dbReference type="GO" id="GO:0004069">
    <property type="term" value="F:L-aspartate:2-oxoglutarate aminotransferase activity"/>
    <property type="evidence" value="ECO:0007669"/>
    <property type="project" value="UniProtKB-EC"/>
</dbReference>
<evidence type="ECO:0000256" key="3">
    <source>
        <dbReference type="ARBA" id="ARBA00022576"/>
    </source>
</evidence>
<dbReference type="PROSITE" id="PS00105">
    <property type="entry name" value="AA_TRANSFER_CLASS_1"/>
    <property type="match status" value="1"/>
</dbReference>
<dbReference type="EMBL" id="VITO01000009">
    <property type="protein sequence ID" value="TWB25819.1"/>
    <property type="molecule type" value="Genomic_DNA"/>
</dbReference>
<dbReference type="GO" id="GO:0006520">
    <property type="term" value="P:amino acid metabolic process"/>
    <property type="evidence" value="ECO:0007669"/>
    <property type="project" value="InterPro"/>
</dbReference>
<comment type="catalytic activity">
    <reaction evidence="6">
        <text>L-aspartate + 2-oxoglutarate = oxaloacetate + L-glutamate</text>
        <dbReference type="Rhea" id="RHEA:21824"/>
        <dbReference type="ChEBI" id="CHEBI:16452"/>
        <dbReference type="ChEBI" id="CHEBI:16810"/>
        <dbReference type="ChEBI" id="CHEBI:29985"/>
        <dbReference type="ChEBI" id="CHEBI:29991"/>
        <dbReference type="EC" id="2.6.1.1"/>
    </reaction>
</comment>
<dbReference type="PRINTS" id="PR00753">
    <property type="entry name" value="ACCSYNTHASE"/>
</dbReference>
<protein>
    <recommendedName>
        <fullName evidence="7">Aminotransferase</fullName>
        <ecNumber evidence="7">2.6.1.-</ecNumber>
    </recommendedName>
</protein>
<evidence type="ECO:0000256" key="7">
    <source>
        <dbReference type="RuleBase" id="RU000481"/>
    </source>
</evidence>
<reference evidence="9 10" key="1">
    <citation type="submission" date="2019-06" db="EMBL/GenBank/DDBJ databases">
        <title>Genomic Encyclopedia of Type Strains, Phase IV (KMG-V): Genome sequencing to study the core and pangenomes of soil and plant-associated prokaryotes.</title>
        <authorList>
            <person name="Whitman W."/>
        </authorList>
    </citation>
    <scope>NUCLEOTIDE SEQUENCE [LARGE SCALE GENOMIC DNA]</scope>
    <source>
        <strain evidence="9 10">BR 11865</strain>
    </source>
</reference>
<accession>A0A560FW55</accession>
<dbReference type="InterPro" id="IPR050596">
    <property type="entry name" value="AspAT/PAT-like"/>
</dbReference>
<keyword evidence="3 7" id="KW-0032">Aminotransferase</keyword>
<evidence type="ECO:0000256" key="1">
    <source>
        <dbReference type="ARBA" id="ARBA00001933"/>
    </source>
</evidence>
<dbReference type="AlphaFoldDB" id="A0A560FW55"/>
<evidence type="ECO:0000313" key="10">
    <source>
        <dbReference type="Proteomes" id="UP000316545"/>
    </source>
</evidence>
<dbReference type="Proteomes" id="UP000316545">
    <property type="component" value="Unassembled WGS sequence"/>
</dbReference>
<dbReference type="InterPro" id="IPR004838">
    <property type="entry name" value="NHTrfase_class1_PyrdxlP-BS"/>
</dbReference>
<dbReference type="EC" id="2.6.1.-" evidence="7"/>
<dbReference type="InterPro" id="IPR015421">
    <property type="entry name" value="PyrdxlP-dep_Trfase_major"/>
</dbReference>
<dbReference type="InterPro" id="IPR015424">
    <property type="entry name" value="PyrdxlP-dep_Trfase"/>
</dbReference>
<proteinExistence type="inferred from homology"/>
<keyword evidence="4 7" id="KW-0808">Transferase</keyword>
<sequence length="375" mass="39810">MVMEVLRAANARQAAGGDVLHLEIGQPSTPAPKGVIAAAAHALAADRLAYTDALGLPALREGIARWYQDRHGVVISPQRVVVTTGSSGAFLLAFLAAFDPGDRVALAAPGYPAYRNILKTAGLVPVELPTGPETRFQPTPALLDGLLAQGDAPLRGLIVASPSNPTGTMLDPAAMAALGDWCRRHGVWLISDEIYHGIEYGTVPAATALAVDGGEGAITVNSFSKYFSMTGWRLGWAVVPERLVRSVECLAQNLYISPPTLSQHAAAAAFDCVEELEGHVARYRRNRDILLDLLPTAGFGKLAPADGAFFIYADISDRTDASQAFCARLLNETGVALTPGVDFDPLRGHHTVRISFAGAEAEMVEAARRLRAWQA</sequence>
<dbReference type="SUPFAM" id="SSF53383">
    <property type="entry name" value="PLP-dependent transferases"/>
    <property type="match status" value="1"/>
</dbReference>
<feature type="domain" description="Aminotransferase class I/classII large" evidence="8">
    <location>
        <begin position="18"/>
        <end position="369"/>
    </location>
</feature>